<reference evidence="2 3" key="1">
    <citation type="submission" date="2019-04" db="EMBL/GenBank/DDBJ databases">
        <title>Genome sequence of strain shin9-1.</title>
        <authorList>
            <person name="Gao J."/>
            <person name="Sun J."/>
        </authorList>
    </citation>
    <scope>NUCLEOTIDE SEQUENCE [LARGE SCALE GENOMIC DNA]</scope>
    <source>
        <strain evidence="3">shin9-1</strain>
    </source>
</reference>
<organism evidence="2 3">
    <name type="scientific">Peteryoungia ipomoeae</name>
    <dbReference type="NCBI Taxonomy" id="1210932"/>
    <lineage>
        <taxon>Bacteria</taxon>
        <taxon>Pseudomonadati</taxon>
        <taxon>Pseudomonadota</taxon>
        <taxon>Alphaproteobacteria</taxon>
        <taxon>Hyphomicrobiales</taxon>
        <taxon>Rhizobiaceae</taxon>
        <taxon>Peteryoungia</taxon>
    </lineage>
</organism>
<dbReference type="SUPFAM" id="SSF51905">
    <property type="entry name" value="FAD/NAD(P)-binding domain"/>
    <property type="match status" value="1"/>
</dbReference>
<dbReference type="Gene3D" id="3.30.70.1990">
    <property type="match status" value="1"/>
</dbReference>
<dbReference type="PANTHER" id="PTHR42923">
    <property type="entry name" value="PROTOPORPHYRINOGEN OXIDASE"/>
    <property type="match status" value="1"/>
</dbReference>
<dbReference type="Gene3D" id="1.10.405.20">
    <property type="match status" value="1"/>
</dbReference>
<feature type="domain" description="Amine oxidase" evidence="1">
    <location>
        <begin position="23"/>
        <end position="285"/>
    </location>
</feature>
<keyword evidence="3" id="KW-1185">Reference proteome</keyword>
<dbReference type="InterPro" id="IPR050464">
    <property type="entry name" value="Zeta_carotene_desat/Oxidored"/>
</dbReference>
<evidence type="ECO:0000259" key="1">
    <source>
        <dbReference type="Pfam" id="PF01593"/>
    </source>
</evidence>
<proteinExistence type="predicted"/>
<dbReference type="AlphaFoldDB" id="A0A4S8P267"/>
<comment type="caution">
    <text evidence="2">The sequence shown here is derived from an EMBL/GenBank/DDBJ whole genome shotgun (WGS) entry which is preliminary data.</text>
</comment>
<dbReference type="GO" id="GO:0016491">
    <property type="term" value="F:oxidoreductase activity"/>
    <property type="evidence" value="ECO:0007669"/>
    <property type="project" value="InterPro"/>
</dbReference>
<dbReference type="EMBL" id="STGV01000002">
    <property type="protein sequence ID" value="THV24150.1"/>
    <property type="molecule type" value="Genomic_DNA"/>
</dbReference>
<dbReference type="Pfam" id="PF01593">
    <property type="entry name" value="Amino_oxidase"/>
    <property type="match status" value="1"/>
</dbReference>
<dbReference type="Proteomes" id="UP000308828">
    <property type="component" value="Unassembled WGS sequence"/>
</dbReference>
<dbReference type="InterPro" id="IPR002937">
    <property type="entry name" value="Amino_oxidase"/>
</dbReference>
<name>A0A4S8P267_9HYPH</name>
<dbReference type="OrthoDB" id="20837at2"/>
<sequence>MDTGLTKTSFGPRQKIAVVGAGISGLSAAWLLSKNADVVLYEAEGRPGGHSNTVVVNDGAGPVPVDTGFIVYNDRNYPNLVKLFEHLGVPTLASNMSFAASLDAGRFEYSGSGISGLLGQKSNVLRPRFWRMLRDILRFYKEAPGLLARPEYERMSLGTYLEREGYGRSFVEDHLLPMGAAIWSTTAQEMRLYPIQAFVRFFVNHGLLSLKDRPQWRTVAGGSREYVSRILADFSGQVRLQTPVTSIRRDPAGVEILDATGHSERFDHVVLGTHAPQSLDILKDADRQEEALLGAFQYTQNSAVLHCDEALMPRRRAVWSSWNYVANADPARTLCVTYWMNQLQSLKSDRQIFVTLNPCRDVDPDKHYATFRYEHPLFNASAMAAQKKIWALQGTRRTWFCGAYFGSGFHEDGLQSGLAVAEALGGIKRPWTVEDESGRIYIAATLEAAE</sequence>
<dbReference type="PANTHER" id="PTHR42923:SF17">
    <property type="entry name" value="AMINE OXIDASE DOMAIN-CONTAINING PROTEIN"/>
    <property type="match status" value="1"/>
</dbReference>
<gene>
    <name evidence="2" type="ORF">FAA97_09300</name>
</gene>
<dbReference type="Gene3D" id="3.50.50.60">
    <property type="entry name" value="FAD/NAD(P)-binding domain"/>
    <property type="match status" value="1"/>
</dbReference>
<dbReference type="RefSeq" id="WP_136598241.1">
    <property type="nucleotide sequence ID" value="NZ_STGV01000002.1"/>
</dbReference>
<accession>A0A4S8P267</accession>
<evidence type="ECO:0000313" key="3">
    <source>
        <dbReference type="Proteomes" id="UP000308828"/>
    </source>
</evidence>
<dbReference type="FunFam" id="1.10.405.20:FF:000001">
    <property type="entry name" value="Amine oxidase"/>
    <property type="match status" value="1"/>
</dbReference>
<evidence type="ECO:0000313" key="2">
    <source>
        <dbReference type="EMBL" id="THV24150.1"/>
    </source>
</evidence>
<dbReference type="InterPro" id="IPR036188">
    <property type="entry name" value="FAD/NAD-bd_sf"/>
</dbReference>
<protein>
    <submittedName>
        <fullName evidence="2">NAD(P)/FAD-dependent oxidoreductase</fullName>
    </submittedName>
</protein>